<organism evidence="1">
    <name type="scientific">Eutreptiella gymnastica</name>
    <dbReference type="NCBI Taxonomy" id="73025"/>
    <lineage>
        <taxon>Eukaryota</taxon>
        <taxon>Discoba</taxon>
        <taxon>Euglenozoa</taxon>
        <taxon>Euglenida</taxon>
        <taxon>Spirocuta</taxon>
        <taxon>Euglenophyceae</taxon>
        <taxon>Eutreptiales</taxon>
        <taxon>Eutreptiaceae</taxon>
        <taxon>Eutreptiella</taxon>
    </lineage>
</organism>
<name>A0A7S4CC21_9EUGL</name>
<dbReference type="AlphaFoldDB" id="A0A7S4CC21"/>
<reference evidence="1" key="1">
    <citation type="submission" date="2021-01" db="EMBL/GenBank/DDBJ databases">
        <authorList>
            <person name="Corre E."/>
            <person name="Pelletier E."/>
            <person name="Niang G."/>
            <person name="Scheremetjew M."/>
            <person name="Finn R."/>
            <person name="Kale V."/>
            <person name="Holt S."/>
            <person name="Cochrane G."/>
            <person name="Meng A."/>
            <person name="Brown T."/>
            <person name="Cohen L."/>
        </authorList>
    </citation>
    <scope>NUCLEOTIDE SEQUENCE</scope>
    <source>
        <strain evidence="1">CCMP1594</strain>
    </source>
</reference>
<proteinExistence type="predicted"/>
<evidence type="ECO:0000313" key="1">
    <source>
        <dbReference type="EMBL" id="CAE0792574.1"/>
    </source>
</evidence>
<sequence length="101" mass="10987">MHSASTVVNPAPSLVGECGLYPFCGGSFLWYVAHGSGTTVTPKTPKKSIIQKMQMLYPVSRGKKTFLFINCTYSLSTDAGDARGAVQQTRSDSFVHLVLWL</sequence>
<gene>
    <name evidence="1" type="ORF">EGYM00163_LOCUS3690</name>
</gene>
<dbReference type="EMBL" id="HBJA01011702">
    <property type="protein sequence ID" value="CAE0792574.1"/>
    <property type="molecule type" value="Transcribed_RNA"/>
</dbReference>
<accession>A0A7S4CC21</accession>
<protein>
    <submittedName>
        <fullName evidence="1">Uncharacterized protein</fullName>
    </submittedName>
</protein>